<dbReference type="InterPro" id="IPR029021">
    <property type="entry name" value="Prot-tyrosine_phosphatase-like"/>
</dbReference>
<dbReference type="Gene3D" id="3.90.190.10">
    <property type="entry name" value="Protein tyrosine phosphatase superfamily"/>
    <property type="match status" value="1"/>
</dbReference>
<accession>A0A561QWW6</accession>
<keyword evidence="4" id="KW-1185">Reference proteome</keyword>
<keyword evidence="2" id="KW-0732">Signal</keyword>
<comment type="similarity">
    <text evidence="1">Belongs to the protein-tyrosine phosphatase family.</text>
</comment>
<dbReference type="SUPFAM" id="SSF52799">
    <property type="entry name" value="(Phosphotyrosine protein) phosphatases II"/>
    <property type="match status" value="1"/>
</dbReference>
<sequence length="195" mass="21469">MNFKKTLKRTGYLLAAAGISAGAYAGVLQLTGNFHEVVANQLYRSNQPSAAEIETYAKQYGIKTIINLRGKSEKASWYDQEVASAAELGIQHVDFRMSASKELDSDEIAELATIMRDMPKPILIHCRSGSDRTGLASVIYLNQVAGMDPETAEGQLSFRFGHVGIPYVSAAYAMDESWEKFERTLRRAAKAKNAI</sequence>
<feature type="chain" id="PRO_5021794297" evidence="2">
    <location>
        <begin position="26"/>
        <end position="195"/>
    </location>
</feature>
<dbReference type="AlphaFoldDB" id="A0A561QWW6"/>
<dbReference type="CDD" id="cd14529">
    <property type="entry name" value="TpbA-like"/>
    <property type="match status" value="1"/>
</dbReference>
<dbReference type="PANTHER" id="PTHR31126:SF72">
    <property type="entry name" value="DUAL SPECIFICITY PROTEIN PHOSPHATASE TPBA"/>
    <property type="match status" value="1"/>
</dbReference>
<dbReference type="PANTHER" id="PTHR31126">
    <property type="entry name" value="TYROSINE-PROTEIN PHOSPHATASE"/>
    <property type="match status" value="1"/>
</dbReference>
<evidence type="ECO:0000256" key="2">
    <source>
        <dbReference type="SAM" id="SignalP"/>
    </source>
</evidence>
<protein>
    <submittedName>
        <fullName evidence="3">Protein tyrosine/serine phosphatase</fullName>
    </submittedName>
</protein>
<gene>
    <name evidence="3" type="ORF">FHW37_103742</name>
</gene>
<evidence type="ECO:0000256" key="1">
    <source>
        <dbReference type="ARBA" id="ARBA00009580"/>
    </source>
</evidence>
<dbReference type="Pfam" id="PF13350">
    <property type="entry name" value="Y_phosphatase3"/>
    <property type="match status" value="1"/>
</dbReference>
<evidence type="ECO:0000313" key="3">
    <source>
        <dbReference type="EMBL" id="TWF54871.1"/>
    </source>
</evidence>
<dbReference type="PROSITE" id="PS00383">
    <property type="entry name" value="TYR_PHOSPHATASE_1"/>
    <property type="match status" value="1"/>
</dbReference>
<dbReference type="InterPro" id="IPR026893">
    <property type="entry name" value="Tyr/Ser_Pase_IphP-type"/>
</dbReference>
<reference evidence="3 4" key="1">
    <citation type="submission" date="2019-06" db="EMBL/GenBank/DDBJ databases">
        <title>Sorghum-associated microbial communities from plants grown in Nebraska, USA.</title>
        <authorList>
            <person name="Schachtman D."/>
        </authorList>
    </citation>
    <scope>NUCLEOTIDE SEQUENCE [LARGE SCALE GENOMIC DNA]</scope>
    <source>
        <strain evidence="3 4">1225</strain>
    </source>
</reference>
<dbReference type="GO" id="GO:0004721">
    <property type="term" value="F:phosphoprotein phosphatase activity"/>
    <property type="evidence" value="ECO:0007669"/>
    <property type="project" value="InterPro"/>
</dbReference>
<proteinExistence type="inferred from homology"/>
<dbReference type="EMBL" id="VIWP01000003">
    <property type="protein sequence ID" value="TWF54871.1"/>
    <property type="molecule type" value="Genomic_DNA"/>
</dbReference>
<evidence type="ECO:0000313" key="4">
    <source>
        <dbReference type="Proteomes" id="UP000320653"/>
    </source>
</evidence>
<comment type="caution">
    <text evidence="3">The sequence shown here is derived from an EMBL/GenBank/DDBJ whole genome shotgun (WGS) entry which is preliminary data.</text>
</comment>
<dbReference type="InterPro" id="IPR016130">
    <property type="entry name" value="Tyr_Pase_AS"/>
</dbReference>
<feature type="signal peptide" evidence="2">
    <location>
        <begin position="1"/>
        <end position="25"/>
    </location>
</feature>
<dbReference type="RefSeq" id="WP_145637642.1">
    <property type="nucleotide sequence ID" value="NZ_VIWP01000003.1"/>
</dbReference>
<dbReference type="Proteomes" id="UP000320653">
    <property type="component" value="Unassembled WGS sequence"/>
</dbReference>
<dbReference type="OrthoDB" id="9814896at2"/>
<name>A0A561QWW6_9HYPH</name>
<organism evidence="3 4">
    <name type="scientific">Neorhizobium alkalisoli</name>
    <dbReference type="NCBI Taxonomy" id="528178"/>
    <lineage>
        <taxon>Bacteria</taxon>
        <taxon>Pseudomonadati</taxon>
        <taxon>Pseudomonadota</taxon>
        <taxon>Alphaproteobacteria</taxon>
        <taxon>Hyphomicrobiales</taxon>
        <taxon>Rhizobiaceae</taxon>
        <taxon>Rhizobium/Agrobacterium group</taxon>
        <taxon>Neorhizobium</taxon>
    </lineage>
</organism>